<protein>
    <submittedName>
        <fullName evidence="1">Mannose-6-phosphate isomerase, cupin superfamily</fullName>
    </submittedName>
</protein>
<dbReference type="GO" id="GO:0016853">
    <property type="term" value="F:isomerase activity"/>
    <property type="evidence" value="ECO:0007669"/>
    <property type="project" value="UniProtKB-KW"/>
</dbReference>
<dbReference type="Gene3D" id="2.60.120.10">
    <property type="entry name" value="Jelly Rolls"/>
    <property type="match status" value="1"/>
</dbReference>
<reference evidence="2" key="1">
    <citation type="submission" date="2017-04" db="EMBL/GenBank/DDBJ databases">
        <authorList>
            <person name="Varghese N."/>
            <person name="Submissions S."/>
        </authorList>
    </citation>
    <scope>NUCLEOTIDE SEQUENCE [LARGE SCALE GENOMIC DNA]</scope>
    <source>
        <strain evidence="2">DSM 44073</strain>
    </source>
</reference>
<dbReference type="InterPro" id="IPR014710">
    <property type="entry name" value="RmlC-like_jellyroll"/>
</dbReference>
<evidence type="ECO:0000313" key="1">
    <source>
        <dbReference type="EMBL" id="SMD25215.1"/>
    </source>
</evidence>
<sequence length="191" mass="21013">METKDVSREDMLKRVAKFTDLTRSVGGFPDSDIAGCERTLLNVIGFDPPDEVPGQEVMSPVGKNGAENSAIPISEGFNLGFVEALPGHGVMTHHHDTNETFVVMNGIWRFTWNDADDEHIDLEALDTITFPVGLSRRFTCLASENGKLDEPALLMVVVAGDKPRAFMRPDFLAEARRTGKFTPRTYTVTAA</sequence>
<dbReference type="STRING" id="40571.SAMN05660733_08052"/>
<keyword evidence="1" id="KW-0413">Isomerase</keyword>
<accession>A0A1W2FTG5</accession>
<name>A0A1W2FTG5_9PSEU</name>
<dbReference type="RefSeq" id="WP_051771859.1">
    <property type="nucleotide sequence ID" value="NZ_FWYC01000025.1"/>
</dbReference>
<dbReference type="AlphaFoldDB" id="A0A1W2FTG5"/>
<organism evidence="1 2">
    <name type="scientific">Lentzea albidocapillata</name>
    <dbReference type="NCBI Taxonomy" id="40571"/>
    <lineage>
        <taxon>Bacteria</taxon>
        <taxon>Bacillati</taxon>
        <taxon>Actinomycetota</taxon>
        <taxon>Actinomycetes</taxon>
        <taxon>Pseudonocardiales</taxon>
        <taxon>Pseudonocardiaceae</taxon>
        <taxon>Lentzea</taxon>
    </lineage>
</organism>
<dbReference type="eggNOG" id="COG0662">
    <property type="taxonomic scope" value="Bacteria"/>
</dbReference>
<dbReference type="SUPFAM" id="SSF51182">
    <property type="entry name" value="RmlC-like cupins"/>
    <property type="match status" value="1"/>
</dbReference>
<dbReference type="EMBL" id="FWYC01000025">
    <property type="protein sequence ID" value="SMD25215.1"/>
    <property type="molecule type" value="Genomic_DNA"/>
</dbReference>
<dbReference type="InterPro" id="IPR011051">
    <property type="entry name" value="RmlC_Cupin_sf"/>
</dbReference>
<keyword evidence="2" id="KW-1185">Reference proteome</keyword>
<evidence type="ECO:0000313" key="2">
    <source>
        <dbReference type="Proteomes" id="UP000192840"/>
    </source>
</evidence>
<gene>
    <name evidence="1" type="ORF">SAMN05660733_08052</name>
</gene>
<dbReference type="Proteomes" id="UP000192840">
    <property type="component" value="Unassembled WGS sequence"/>
</dbReference>
<proteinExistence type="predicted"/>
<dbReference type="OrthoDB" id="6058at2"/>